<name>A0AAW1R5Z2_9CHLO</name>
<dbReference type="InterPro" id="IPR000999">
    <property type="entry name" value="RNase_III_dom"/>
</dbReference>
<evidence type="ECO:0008006" key="23">
    <source>
        <dbReference type="Google" id="ProtNLM"/>
    </source>
</evidence>
<keyword evidence="9" id="KW-0347">Helicase</keyword>
<evidence type="ECO:0000256" key="14">
    <source>
        <dbReference type="PROSITE-ProRule" id="PRU00657"/>
    </source>
</evidence>
<evidence type="ECO:0000313" key="21">
    <source>
        <dbReference type="EMBL" id="KAK9829218.1"/>
    </source>
</evidence>
<dbReference type="Gene3D" id="2.170.260.10">
    <property type="entry name" value="paz domain"/>
    <property type="match status" value="1"/>
</dbReference>
<evidence type="ECO:0000256" key="5">
    <source>
        <dbReference type="ARBA" id="ARBA00022737"/>
    </source>
</evidence>
<feature type="domain" description="PAZ" evidence="17">
    <location>
        <begin position="995"/>
        <end position="1163"/>
    </location>
</feature>
<comment type="cofactor">
    <cofactor evidence="2">
        <name>Mg(2+)</name>
        <dbReference type="ChEBI" id="CHEBI:18420"/>
    </cofactor>
</comment>
<evidence type="ECO:0000256" key="12">
    <source>
        <dbReference type="ARBA" id="ARBA00022884"/>
    </source>
</evidence>
<dbReference type="SMART" id="SM00487">
    <property type="entry name" value="DEXDc"/>
    <property type="match status" value="1"/>
</dbReference>
<comment type="caution">
    <text evidence="21">The sequence shown here is derived from an EMBL/GenBank/DDBJ whole genome shotgun (WGS) entry which is preliminary data.</text>
</comment>
<dbReference type="Gene3D" id="1.10.1520.10">
    <property type="entry name" value="Ribonuclease III domain"/>
    <property type="match status" value="2"/>
</dbReference>
<keyword evidence="8" id="KW-0378">Hydrolase</keyword>
<reference evidence="21 22" key="1">
    <citation type="journal article" date="2024" name="Nat. Commun.">
        <title>Phylogenomics reveals the evolutionary origins of lichenization in chlorophyte algae.</title>
        <authorList>
            <person name="Puginier C."/>
            <person name="Libourel C."/>
            <person name="Otte J."/>
            <person name="Skaloud P."/>
            <person name="Haon M."/>
            <person name="Grisel S."/>
            <person name="Petersen M."/>
            <person name="Berrin J.G."/>
            <person name="Delaux P.M."/>
            <person name="Dal Grande F."/>
            <person name="Keller J."/>
        </authorList>
    </citation>
    <scope>NUCLEOTIDE SEQUENCE [LARGE SCALE GENOMIC DNA]</scope>
    <source>
        <strain evidence="21 22">SAG 2043</strain>
    </source>
</reference>
<keyword evidence="4" id="KW-0479">Metal-binding</keyword>
<dbReference type="Proteomes" id="UP001489004">
    <property type="component" value="Unassembled WGS sequence"/>
</dbReference>
<dbReference type="InterPro" id="IPR038248">
    <property type="entry name" value="Dicer_dimer_sf"/>
</dbReference>
<comment type="similarity">
    <text evidence="13 14">Belongs to the helicase family. Dicer subfamily.</text>
</comment>
<dbReference type="InterPro" id="IPR014001">
    <property type="entry name" value="Helicase_ATP-bd"/>
</dbReference>
<dbReference type="InterPro" id="IPR005034">
    <property type="entry name" value="Dicer_dimerisation"/>
</dbReference>
<dbReference type="SMART" id="SM00535">
    <property type="entry name" value="RIBOc"/>
    <property type="match status" value="2"/>
</dbReference>
<evidence type="ECO:0000259" key="20">
    <source>
        <dbReference type="PROSITE" id="PS51327"/>
    </source>
</evidence>
<dbReference type="InterPro" id="IPR011545">
    <property type="entry name" value="DEAD/DEAH_box_helicase_dom"/>
</dbReference>
<evidence type="ECO:0000256" key="8">
    <source>
        <dbReference type="ARBA" id="ARBA00022801"/>
    </source>
</evidence>
<evidence type="ECO:0000256" key="1">
    <source>
        <dbReference type="ARBA" id="ARBA00001936"/>
    </source>
</evidence>
<dbReference type="CDD" id="cd18034">
    <property type="entry name" value="DEXHc_dicer"/>
    <property type="match status" value="1"/>
</dbReference>
<evidence type="ECO:0000256" key="2">
    <source>
        <dbReference type="ARBA" id="ARBA00001946"/>
    </source>
</evidence>
<dbReference type="PROSITE" id="PS51194">
    <property type="entry name" value="HELICASE_CTER"/>
    <property type="match status" value="1"/>
</dbReference>
<keyword evidence="5" id="KW-0677">Repeat</keyword>
<evidence type="ECO:0000259" key="17">
    <source>
        <dbReference type="PROSITE" id="PS50821"/>
    </source>
</evidence>
<dbReference type="GO" id="GO:0004386">
    <property type="term" value="F:helicase activity"/>
    <property type="evidence" value="ECO:0007669"/>
    <property type="project" value="UniProtKB-KW"/>
</dbReference>
<dbReference type="Pfam" id="PF00270">
    <property type="entry name" value="DEAD"/>
    <property type="match status" value="1"/>
</dbReference>
<dbReference type="InterPro" id="IPR003100">
    <property type="entry name" value="PAZ_dom"/>
</dbReference>
<sequence>MAKPEGTDAEAEDAAALLRQKQREEMAAAARRMKPRQYQVELLQEARKRNVIAFLDTGAGKTLISVLLIRERSADIGGGETKRNTVFLAPKVSLVQQQADVLSMHLDLKVCAYYGDMGVDFWDQATWIEQLDRYDVLCMTPQILLNILRHGFITLSRINLLVLDECHHALKKNPYNCIMQEFYHHKAVEGVRPHVFGMTASPVNMKATQSASNVQSVFATLESNLDAKVLTVSNRDEMEAIAPSPDVLVREYPPPTPNATIARAVERMTEIWRRLRVAADAAQRVWQAEQLAMANLTNTGMAFDDERHRTAAGSMARDVGGIMHILQEMGPYAAAAAALQVLRPAAKNIYQERQAALIASQAKFVFRGAAADDDGSDSDAPAGVEPGKDVETLGIKVEPAPVVVIPAGFTSTGRLLLGHHTEEQPEEKAAVVQACAGVVRLMADLLLAPGVHKDALLEGLPEDLTEIDVRNKLHDTLEGILNAVPAPLVDAQLIGRPEPASQEWQVATGCPMFTPKVQTTAMELLKYKEASELSRKKGGRLGHWSCILFVTRKMTSLAMHALLQAAPSLNCFVTSAPFMGYGGHVNAASLDSQAQADTLRKFKAGDLNVLVSTSVAEEGLDLKQCQLVLRFDLPPTMLAFIQSRGRARVVGSHLVLMLEAGNICDKDLVDNVQRYEAEMRVEAARRMQSLQDGESDEEDEFALLSLMPDAEREFRVESTGAKVTIGSAKQTIYYFTSKLPSDKYTELRPRFSTTQVDGAFQTTVVLPNNSPVRMVQGQPQRRRPLAVASACLEAIKELYKAGGLNNHLLPEFKTELSEDEDESHATEATRVGGDLPTSVTVTLRSNIPKVLLPVALEATEAPAQRLLHLYSFNLTYGKAGGSQTQHAFGLLVQQHLPALPSFQMPTQGLPEARVDIAYVGPRQYSQAQLGAFQAFHKATAAPAYSGEAQLGGYSADYTPDDQWAASSHGAWYICGTGAFEIDDASVARAAKGYQPLTNDAGEVFATAQLAAMLPNSVIVTTYNRWVYFYEGIREDLTPDSPFPKTDELVDTVKAAKAVKAATAGADPAAAPISSGQDSAKVEEPTAAQLKAAHAADTFRNYYKNRWQIKELRADQPLIQSRVEWDGTNDEVAAAECQSVPTKKHKQAGKDAVMLIPELCRLHPLSKTAYLAAKILPTAMWWLKSLLLASELRDTIVPAGKHGYRAPDPLLILEALTPKMCQQKFSYELWETLGDGFLKYAACLHLFTAYPNAHEGQLTLRKDRYISNATLGKVGQQLGLEGYIAMPLLPSNWAAPGLETVQPKQECEMRIKVLADSVEALIGIFYYAGGEAAATALLRAIGVLPKETRHAANNVISACTGRPGLREQATHLVPDPDQVVGSPAAPPQAPANEEDVEMVPYRADDDALAAGPLPFQHQATPAAPAANGQPAGRGHGAAGDAPASPKPLKGAEKVLGYRFRRPELMLEACTHCSWPDLEPQCYQRLEFLGDAVLDFCITRHYILTYRDLQPGKMHDIRSASVNNGRLACIAAVSGLHRHLRHCSPSLFAQVSLFLQEVAHTVKQHAGEEASAAGLEKVGDEARHMAYQWATQASFSSTTTAPKVLADLLESVTGAVYEDTGRDLEATWKVVQKLVQPMVTPTNCPMHPVRELQERCQFLGLELVYQTEYGQPGDVTMTALIQGIPAGRHEGGPNKRTSMKFAAEDALEHWMERVEGKVGRLLPSLETAPNSCMMTHK</sequence>
<dbReference type="PROSITE" id="PS51327">
    <property type="entry name" value="DICER_DSRBF"/>
    <property type="match status" value="1"/>
</dbReference>
<evidence type="ECO:0000256" key="4">
    <source>
        <dbReference type="ARBA" id="ARBA00022723"/>
    </source>
</evidence>
<keyword evidence="10" id="KW-0067">ATP-binding</keyword>
<proteinExistence type="inferred from homology"/>
<evidence type="ECO:0000259" key="18">
    <source>
        <dbReference type="PROSITE" id="PS51192"/>
    </source>
</evidence>
<evidence type="ECO:0000256" key="7">
    <source>
        <dbReference type="ARBA" id="ARBA00022759"/>
    </source>
</evidence>
<evidence type="ECO:0000256" key="15">
    <source>
        <dbReference type="SAM" id="MobiDB-lite"/>
    </source>
</evidence>
<dbReference type="PROSITE" id="PS50142">
    <property type="entry name" value="RNASE_3_2"/>
    <property type="match status" value="2"/>
</dbReference>
<dbReference type="GO" id="GO:0003723">
    <property type="term" value="F:RNA binding"/>
    <property type="evidence" value="ECO:0007669"/>
    <property type="project" value="UniProtKB-UniRule"/>
</dbReference>
<keyword evidence="7" id="KW-0255">Endonuclease</keyword>
<gene>
    <name evidence="21" type="ORF">WJX72_004539</name>
</gene>
<dbReference type="PROSITE" id="PS00517">
    <property type="entry name" value="RNASE_3_1"/>
    <property type="match status" value="1"/>
</dbReference>
<dbReference type="Gene3D" id="3.30.160.380">
    <property type="entry name" value="Dicer dimerisation domain"/>
    <property type="match status" value="1"/>
</dbReference>
<evidence type="ECO:0000256" key="6">
    <source>
        <dbReference type="ARBA" id="ARBA00022741"/>
    </source>
</evidence>
<evidence type="ECO:0000259" key="19">
    <source>
        <dbReference type="PROSITE" id="PS51194"/>
    </source>
</evidence>
<dbReference type="InterPro" id="IPR036389">
    <property type="entry name" value="RNase_III_sf"/>
</dbReference>
<dbReference type="PROSITE" id="PS51192">
    <property type="entry name" value="HELICASE_ATP_BIND_1"/>
    <property type="match status" value="1"/>
</dbReference>
<dbReference type="InterPro" id="IPR027417">
    <property type="entry name" value="P-loop_NTPase"/>
</dbReference>
<dbReference type="SUPFAM" id="SSF54768">
    <property type="entry name" value="dsRNA-binding domain-like"/>
    <property type="match status" value="1"/>
</dbReference>
<dbReference type="EMBL" id="JALJOR010000001">
    <property type="protein sequence ID" value="KAK9829218.1"/>
    <property type="molecule type" value="Genomic_DNA"/>
</dbReference>
<evidence type="ECO:0000256" key="13">
    <source>
        <dbReference type="ARBA" id="ARBA00035116"/>
    </source>
</evidence>
<keyword evidence="22" id="KW-1185">Reference proteome</keyword>
<dbReference type="Pfam" id="PF00271">
    <property type="entry name" value="Helicase_C"/>
    <property type="match status" value="1"/>
</dbReference>
<comment type="cofactor">
    <cofactor evidence="1">
        <name>Mn(2+)</name>
        <dbReference type="ChEBI" id="CHEBI:29035"/>
    </cofactor>
</comment>
<accession>A0AAW1R5Z2</accession>
<dbReference type="GO" id="GO:0005524">
    <property type="term" value="F:ATP binding"/>
    <property type="evidence" value="ECO:0007669"/>
    <property type="project" value="UniProtKB-KW"/>
</dbReference>
<feature type="compositionally biased region" description="Low complexity" evidence="15">
    <location>
        <begin position="1416"/>
        <end position="1429"/>
    </location>
</feature>
<evidence type="ECO:0000256" key="9">
    <source>
        <dbReference type="ARBA" id="ARBA00022806"/>
    </source>
</evidence>
<dbReference type="SMART" id="SM00949">
    <property type="entry name" value="PAZ"/>
    <property type="match status" value="1"/>
</dbReference>
<evidence type="ECO:0000256" key="3">
    <source>
        <dbReference type="ARBA" id="ARBA00022722"/>
    </source>
</evidence>
<dbReference type="GO" id="GO:0046872">
    <property type="term" value="F:metal ion binding"/>
    <property type="evidence" value="ECO:0007669"/>
    <property type="project" value="UniProtKB-KW"/>
</dbReference>
<evidence type="ECO:0000259" key="16">
    <source>
        <dbReference type="PROSITE" id="PS50142"/>
    </source>
</evidence>
<dbReference type="SUPFAM" id="SSF52540">
    <property type="entry name" value="P-loop containing nucleoside triphosphate hydrolases"/>
    <property type="match status" value="1"/>
</dbReference>
<evidence type="ECO:0000256" key="10">
    <source>
        <dbReference type="ARBA" id="ARBA00022840"/>
    </source>
</evidence>
<dbReference type="GO" id="GO:0006396">
    <property type="term" value="P:RNA processing"/>
    <property type="evidence" value="ECO:0007669"/>
    <property type="project" value="InterPro"/>
</dbReference>
<dbReference type="Pfam" id="PF00636">
    <property type="entry name" value="Ribonuclease_3"/>
    <property type="match status" value="2"/>
</dbReference>
<feature type="domain" description="RNase III" evidence="16">
    <location>
        <begin position="1200"/>
        <end position="1329"/>
    </location>
</feature>
<dbReference type="CDD" id="cd00593">
    <property type="entry name" value="RIBOc"/>
    <property type="match status" value="2"/>
</dbReference>
<dbReference type="PANTHER" id="PTHR14950:SF37">
    <property type="entry name" value="ENDORIBONUCLEASE DICER"/>
    <property type="match status" value="1"/>
</dbReference>
<feature type="domain" description="RNase III" evidence="16">
    <location>
        <begin position="1447"/>
        <end position="1619"/>
    </location>
</feature>
<dbReference type="SUPFAM" id="SSF69065">
    <property type="entry name" value="RNase III domain-like"/>
    <property type="match status" value="2"/>
</dbReference>
<dbReference type="PROSITE" id="PS50821">
    <property type="entry name" value="PAZ"/>
    <property type="match status" value="1"/>
</dbReference>
<dbReference type="SMART" id="SM00490">
    <property type="entry name" value="HELICc"/>
    <property type="match status" value="1"/>
</dbReference>
<dbReference type="Pfam" id="PF03368">
    <property type="entry name" value="Dicer_dimer"/>
    <property type="match status" value="1"/>
</dbReference>
<dbReference type="FunFam" id="1.10.1520.10:FF:000004">
    <property type="entry name" value="Endoribonuclease dicer-like 1"/>
    <property type="match status" value="1"/>
</dbReference>
<feature type="region of interest" description="Disordered" evidence="15">
    <location>
        <begin position="1416"/>
        <end position="1448"/>
    </location>
</feature>
<dbReference type="FunFam" id="3.40.50.300:FF:000705">
    <property type="entry name" value="Endoribonuclease dicer-like protein"/>
    <property type="match status" value="1"/>
</dbReference>
<dbReference type="InterPro" id="IPR001650">
    <property type="entry name" value="Helicase_C-like"/>
</dbReference>
<protein>
    <recommendedName>
        <fullName evidence="23">Dicer-like protein 1</fullName>
    </recommendedName>
</protein>
<evidence type="ECO:0000313" key="22">
    <source>
        <dbReference type="Proteomes" id="UP001489004"/>
    </source>
</evidence>
<keyword evidence="6" id="KW-0547">Nucleotide-binding</keyword>
<keyword evidence="11" id="KW-0460">Magnesium</keyword>
<organism evidence="21 22">
    <name type="scientific">[Myrmecia] bisecta</name>
    <dbReference type="NCBI Taxonomy" id="41462"/>
    <lineage>
        <taxon>Eukaryota</taxon>
        <taxon>Viridiplantae</taxon>
        <taxon>Chlorophyta</taxon>
        <taxon>core chlorophytes</taxon>
        <taxon>Trebouxiophyceae</taxon>
        <taxon>Trebouxiales</taxon>
        <taxon>Trebouxiaceae</taxon>
        <taxon>Myrmecia</taxon>
    </lineage>
</organism>
<feature type="domain" description="Helicase ATP-binding" evidence="18">
    <location>
        <begin position="42"/>
        <end position="220"/>
    </location>
</feature>
<feature type="domain" description="Dicer dsRNA-binding fold" evidence="20">
    <location>
        <begin position="728"/>
        <end position="818"/>
    </location>
</feature>
<feature type="domain" description="Helicase C-terminal" evidence="19">
    <location>
        <begin position="526"/>
        <end position="691"/>
    </location>
</feature>
<dbReference type="GO" id="GO:0004525">
    <property type="term" value="F:ribonuclease III activity"/>
    <property type="evidence" value="ECO:0007669"/>
    <property type="project" value="InterPro"/>
</dbReference>
<keyword evidence="12 14" id="KW-0694">RNA-binding</keyword>
<dbReference type="Gene3D" id="3.40.50.300">
    <property type="entry name" value="P-loop containing nucleotide triphosphate hydrolases"/>
    <property type="match status" value="2"/>
</dbReference>
<dbReference type="PANTHER" id="PTHR14950">
    <property type="entry name" value="DICER-RELATED"/>
    <property type="match status" value="1"/>
</dbReference>
<evidence type="ECO:0000256" key="11">
    <source>
        <dbReference type="ARBA" id="ARBA00022842"/>
    </source>
</evidence>
<keyword evidence="3" id="KW-0540">Nuclease</keyword>